<dbReference type="STRING" id="1271860.SAMN05216174_108136"/>
<evidence type="ECO:0000313" key="2">
    <source>
        <dbReference type="EMBL" id="SDD19537.1"/>
    </source>
</evidence>
<dbReference type="AlphaFoldDB" id="A0A1G6STK1"/>
<dbReference type="InterPro" id="IPR050508">
    <property type="entry name" value="Methyltransf_Superfamily"/>
</dbReference>
<dbReference type="EMBL" id="FMZZ01000008">
    <property type="protein sequence ID" value="SDD19537.1"/>
    <property type="molecule type" value="Genomic_DNA"/>
</dbReference>
<dbReference type="Gene3D" id="3.40.50.150">
    <property type="entry name" value="Vaccinia Virus protein VP39"/>
    <property type="match status" value="1"/>
</dbReference>
<evidence type="ECO:0000259" key="1">
    <source>
        <dbReference type="Pfam" id="PF08241"/>
    </source>
</evidence>
<dbReference type="SUPFAM" id="SSF53335">
    <property type="entry name" value="S-adenosyl-L-methionine-dependent methyltransferases"/>
    <property type="match status" value="1"/>
</dbReference>
<organism evidence="2 3">
    <name type="scientific">Actinokineospora iranica</name>
    <dbReference type="NCBI Taxonomy" id="1271860"/>
    <lineage>
        <taxon>Bacteria</taxon>
        <taxon>Bacillati</taxon>
        <taxon>Actinomycetota</taxon>
        <taxon>Actinomycetes</taxon>
        <taxon>Pseudonocardiales</taxon>
        <taxon>Pseudonocardiaceae</taxon>
        <taxon>Actinokineospora</taxon>
    </lineage>
</organism>
<dbReference type="PANTHER" id="PTHR42912">
    <property type="entry name" value="METHYLTRANSFERASE"/>
    <property type="match status" value="1"/>
</dbReference>
<proteinExistence type="predicted"/>
<accession>A0A1G6STK1</accession>
<dbReference type="CDD" id="cd02440">
    <property type="entry name" value="AdoMet_MTases"/>
    <property type="match status" value="1"/>
</dbReference>
<dbReference type="Proteomes" id="UP000199501">
    <property type="component" value="Unassembled WGS sequence"/>
</dbReference>
<keyword evidence="3" id="KW-1185">Reference proteome</keyword>
<dbReference type="GO" id="GO:0032259">
    <property type="term" value="P:methylation"/>
    <property type="evidence" value="ECO:0007669"/>
    <property type="project" value="UniProtKB-KW"/>
</dbReference>
<feature type="domain" description="Methyltransferase type 11" evidence="1">
    <location>
        <begin position="54"/>
        <end position="152"/>
    </location>
</feature>
<evidence type="ECO:0000313" key="3">
    <source>
        <dbReference type="Proteomes" id="UP000199501"/>
    </source>
</evidence>
<dbReference type="RefSeq" id="WP_091451999.1">
    <property type="nucleotide sequence ID" value="NZ_FMZZ01000008.1"/>
</dbReference>
<dbReference type="Pfam" id="PF08241">
    <property type="entry name" value="Methyltransf_11"/>
    <property type="match status" value="1"/>
</dbReference>
<sequence length="268" mass="28234">MSSGVPSFRSDRIDTTPIDPLVEVLDLQAGLPGIVRLRAWGRQALAAQPGERVLDVGSGTGTETQTLAAAVGPDGDAVGVEPNPAMREVAERRAAQAASSARFVHGEATDLPFPDDTFDAVRSERVFQHLAEPDRAAAEIARVVRPGGRVVLIDTDWATAIMHPGEPAVIRAITETMLANVANPYAGRRLAGWLTAAGLRVTDIGSQALLQGPEVIEGPMVAMLTDRALAAGAITAGQRERLIADLAEGARVGDFHMSVTMFAVLAHR</sequence>
<keyword evidence="2" id="KW-0489">Methyltransferase</keyword>
<dbReference type="InterPro" id="IPR029063">
    <property type="entry name" value="SAM-dependent_MTases_sf"/>
</dbReference>
<keyword evidence="2" id="KW-0808">Transferase</keyword>
<reference evidence="3" key="1">
    <citation type="submission" date="2016-10" db="EMBL/GenBank/DDBJ databases">
        <authorList>
            <person name="Varghese N."/>
            <person name="Submissions S."/>
        </authorList>
    </citation>
    <scope>NUCLEOTIDE SEQUENCE [LARGE SCALE GENOMIC DNA]</scope>
    <source>
        <strain evidence="3">IBRC-M 10403</strain>
    </source>
</reference>
<name>A0A1G6STK1_9PSEU</name>
<dbReference type="InterPro" id="IPR013216">
    <property type="entry name" value="Methyltransf_11"/>
</dbReference>
<dbReference type="GO" id="GO:0008757">
    <property type="term" value="F:S-adenosylmethionine-dependent methyltransferase activity"/>
    <property type="evidence" value="ECO:0007669"/>
    <property type="project" value="InterPro"/>
</dbReference>
<protein>
    <submittedName>
        <fullName evidence="2">Methyltransferase domain-containing protein</fullName>
    </submittedName>
</protein>
<dbReference type="OrthoDB" id="3636702at2"/>
<gene>
    <name evidence="2" type="ORF">SAMN05216174_108136</name>
</gene>